<evidence type="ECO:0000313" key="2">
    <source>
        <dbReference type="Proteomes" id="UP000823611"/>
    </source>
</evidence>
<dbReference type="InterPro" id="IPR027417">
    <property type="entry name" value="P-loop_NTPase"/>
</dbReference>
<reference evidence="1" key="1">
    <citation type="submission" date="2020-10" db="EMBL/GenBank/DDBJ databases">
        <authorList>
            <person name="Gilroy R."/>
        </authorList>
    </citation>
    <scope>NUCLEOTIDE SEQUENCE</scope>
    <source>
        <strain evidence="1">F6-4510</strain>
    </source>
</reference>
<dbReference type="Proteomes" id="UP000823611">
    <property type="component" value="Unassembled WGS sequence"/>
</dbReference>
<name>A0A9D9H3E0_9FIRM</name>
<evidence type="ECO:0000313" key="1">
    <source>
        <dbReference type="EMBL" id="MBO8434991.1"/>
    </source>
</evidence>
<reference evidence="1" key="2">
    <citation type="journal article" date="2021" name="PeerJ">
        <title>Extensive microbial diversity within the chicken gut microbiome revealed by metagenomics and culture.</title>
        <authorList>
            <person name="Gilroy R."/>
            <person name="Ravi A."/>
            <person name="Getino M."/>
            <person name="Pursley I."/>
            <person name="Horton D.L."/>
            <person name="Alikhan N.F."/>
            <person name="Baker D."/>
            <person name="Gharbi K."/>
            <person name="Hall N."/>
            <person name="Watson M."/>
            <person name="Adriaenssens E.M."/>
            <person name="Foster-Nyarko E."/>
            <person name="Jarju S."/>
            <person name="Secka A."/>
            <person name="Antonio M."/>
            <person name="Oren A."/>
            <person name="Chaudhuri R.R."/>
            <person name="La Ragione R."/>
            <person name="Hildebrand F."/>
            <person name="Pallen M.J."/>
        </authorList>
    </citation>
    <scope>NUCLEOTIDE SEQUENCE</scope>
    <source>
        <strain evidence="1">F6-4510</strain>
    </source>
</reference>
<dbReference type="GO" id="GO:0016301">
    <property type="term" value="F:kinase activity"/>
    <property type="evidence" value="ECO:0007669"/>
    <property type="project" value="UniProtKB-KW"/>
</dbReference>
<dbReference type="Pfam" id="PF13189">
    <property type="entry name" value="Cytidylate_kin2"/>
    <property type="match status" value="1"/>
</dbReference>
<proteinExistence type="predicted"/>
<dbReference type="EMBL" id="JADIMX010000125">
    <property type="protein sequence ID" value="MBO8434991.1"/>
    <property type="molecule type" value="Genomic_DNA"/>
</dbReference>
<dbReference type="Gene3D" id="3.40.50.300">
    <property type="entry name" value="P-loop containing nucleotide triphosphate hydrolases"/>
    <property type="match status" value="1"/>
</dbReference>
<keyword evidence="1" id="KW-0418">Kinase</keyword>
<dbReference type="SUPFAM" id="SSF52540">
    <property type="entry name" value="P-loop containing nucleoside triphosphate hydrolases"/>
    <property type="match status" value="1"/>
</dbReference>
<comment type="caution">
    <text evidence="1">The sequence shown here is derived from an EMBL/GenBank/DDBJ whole genome shotgun (WGS) entry which is preliminary data.</text>
</comment>
<keyword evidence="1" id="KW-0808">Transferase</keyword>
<sequence length="202" mass="22758">MTKSIITIGRQYGSGGREIGEKLAKELGIPFYDKELLTIAAKKSGIAEEFFESNDEKPTSSLLYSIVTGNYGGDSLPFNHKLFLAQFDAIRSIAKKGPCVIIGRCADYALEDYDNVVNVFIHADLDVRVKRAIKEYNIENVKVAEQVSKIDKKRAHYYNFYSGRKWGSLENYDLTVDSGILGIDNTVELIKKFVELKDSLRK</sequence>
<accession>A0A9D9H3E0</accession>
<organism evidence="1 2">
    <name type="scientific">Candidatus Fimicola merdigallinarum</name>
    <dbReference type="NCBI Taxonomy" id="2840819"/>
    <lineage>
        <taxon>Bacteria</taxon>
        <taxon>Bacillati</taxon>
        <taxon>Bacillota</taxon>
        <taxon>Clostridia</taxon>
        <taxon>Lachnospirales</taxon>
        <taxon>Lachnospiraceae</taxon>
        <taxon>Lachnospiraceae incertae sedis</taxon>
        <taxon>Candidatus Fimicola</taxon>
    </lineage>
</organism>
<gene>
    <name evidence="1" type="ORF">IAC55_06695</name>
</gene>
<dbReference type="AlphaFoldDB" id="A0A9D9H3E0"/>
<protein>
    <submittedName>
        <fullName evidence="1">Cytidylate kinase-like family protein</fullName>
    </submittedName>
</protein>